<dbReference type="InterPro" id="IPR051315">
    <property type="entry name" value="Bact_Chemotaxis_CheA"/>
</dbReference>
<dbReference type="InterPro" id="IPR011006">
    <property type="entry name" value="CheY-like_superfamily"/>
</dbReference>
<dbReference type="Gene3D" id="2.30.30.40">
    <property type="entry name" value="SH3 Domains"/>
    <property type="match status" value="1"/>
</dbReference>
<name>A0ABQ0C8E4_9PROT</name>
<evidence type="ECO:0000256" key="9">
    <source>
        <dbReference type="SAM" id="MobiDB-lite"/>
    </source>
</evidence>
<dbReference type="Pfam" id="PF00072">
    <property type="entry name" value="Response_reg"/>
    <property type="match status" value="1"/>
</dbReference>
<dbReference type="GO" id="GO:0004673">
    <property type="term" value="F:protein histidine kinase activity"/>
    <property type="evidence" value="ECO:0007669"/>
    <property type="project" value="UniProtKB-EC"/>
</dbReference>
<evidence type="ECO:0000259" key="11">
    <source>
        <dbReference type="PROSITE" id="PS50110"/>
    </source>
</evidence>
<dbReference type="SUPFAM" id="SSF47226">
    <property type="entry name" value="Histidine-containing phosphotransfer domain, HPT domain"/>
    <property type="match status" value="1"/>
</dbReference>
<dbReference type="Gene3D" id="3.40.50.2300">
    <property type="match status" value="1"/>
</dbReference>
<dbReference type="InterPro" id="IPR036890">
    <property type="entry name" value="HATPase_C_sf"/>
</dbReference>
<dbReference type="Pfam" id="PF02518">
    <property type="entry name" value="HATPase_c"/>
    <property type="match status" value="1"/>
</dbReference>
<dbReference type="InterPro" id="IPR037006">
    <property type="entry name" value="CheA-like_homodim_sf"/>
</dbReference>
<feature type="domain" description="CheW-like" evidence="12">
    <location>
        <begin position="474"/>
        <end position="618"/>
    </location>
</feature>
<evidence type="ECO:0000256" key="4">
    <source>
        <dbReference type="ARBA" id="ARBA00022679"/>
    </source>
</evidence>
<evidence type="ECO:0000259" key="12">
    <source>
        <dbReference type="PROSITE" id="PS50851"/>
    </source>
</evidence>
<evidence type="ECO:0000259" key="13">
    <source>
        <dbReference type="PROSITE" id="PS50894"/>
    </source>
</evidence>
<organism evidence="14 15">
    <name type="scientific">Candidatus Magnetaquiglobus chichijimensis</name>
    <dbReference type="NCBI Taxonomy" id="3141448"/>
    <lineage>
        <taxon>Bacteria</taxon>
        <taxon>Pseudomonadati</taxon>
        <taxon>Pseudomonadota</taxon>
        <taxon>Magnetococcia</taxon>
        <taxon>Magnetococcales</taxon>
        <taxon>Candidatus Magnetaquicoccaceae</taxon>
        <taxon>Candidatus Magnetaquiglobus</taxon>
    </lineage>
</organism>
<dbReference type="PROSITE" id="PS50110">
    <property type="entry name" value="RESPONSE_REGULATORY"/>
    <property type="match status" value="1"/>
</dbReference>
<dbReference type="Pfam" id="PF01627">
    <property type="entry name" value="Hpt"/>
    <property type="match status" value="1"/>
</dbReference>
<dbReference type="EC" id="2.7.13.3" evidence="2"/>
<feature type="region of interest" description="Disordered" evidence="9">
    <location>
        <begin position="133"/>
        <end position="199"/>
    </location>
</feature>
<feature type="domain" description="Response regulatory" evidence="11">
    <location>
        <begin position="637"/>
        <end position="753"/>
    </location>
</feature>
<sequence>MALDLKKFITRFVEEARDHIRQLGEGVASLESGDAGVVHAMFRSAHTIKGSARMLKLDPITETAHRVEDFFASLREGRVRFQAESGECLRQALDALSAQVDILAETPDGARLAPSDPGLLATLIRLAAEESPSVAPESVPAQTNPEPVVSTGVPERSDSPAPPGSDVRSTPLPPPPSPVVTPDRAPSKPEGPREEPRLKNVETVRVRLEKLDELIKLMGELLSSHARMRQRLVEIATLDRQLATSGLDGSVTVPLHLFAGRLREDVLDQESLMTELHDKTLMMRMLPLAVIFEPAQRLARDLARSVGKQAMCQTRGAEIELDRRIIDKLSDPLIHVIRNAIDHGLETPDIRLAAGKPAQGRLTLSARQESGQVVIEIQDDGAGISLERIRAKALRMGLVNEERVAALTERETLDLIFLPGFSTTTFVTDLSGRGVGMDVVRQTVLEELRGAIEIDTVAEVGTTLRLRVPFSLAMMRVLLVEVNGAHYGFTARHVGAIRRLSRSAVFSLGDRDMVILGNEFVPLLRLSELLDAPGAVSSGSTPRTHAEEPFGMLVVVLAIRDEKLALEVDDLVDEHDMVIHPMPELLRMAPLVSGLVVTGENALVSVLHAPGLLERARRLRGGHVATIPERREPGHDRVLVVDDSLNTREIEKDMLEACGFRVTLAEDGLDGLRHALAEEFDAVLTDVEMPGMDGFSLTERLRREDRYRDKPIIILTSRDREEDKQRGMRAGADAYIVKGDFSQGNLVDTLRTLLGWRGHGG</sequence>
<feature type="modified residue" description="4-aspartylphosphate" evidence="8">
    <location>
        <position position="686"/>
    </location>
</feature>
<evidence type="ECO:0000313" key="15">
    <source>
        <dbReference type="Proteomes" id="UP001628193"/>
    </source>
</evidence>
<feature type="domain" description="HPt" evidence="13">
    <location>
        <begin position="1"/>
        <end position="106"/>
    </location>
</feature>
<dbReference type="RefSeq" id="WP_420904873.1">
    <property type="nucleotide sequence ID" value="NZ_BAAFGK010000004.1"/>
</dbReference>
<dbReference type="PANTHER" id="PTHR43395:SF1">
    <property type="entry name" value="CHEMOTAXIS PROTEIN CHEA"/>
    <property type="match status" value="1"/>
</dbReference>
<keyword evidence="15" id="KW-1185">Reference proteome</keyword>
<dbReference type="SUPFAM" id="SSF50341">
    <property type="entry name" value="CheW-like"/>
    <property type="match status" value="1"/>
</dbReference>
<keyword evidence="6" id="KW-0902">Two-component regulatory system</keyword>
<dbReference type="InterPro" id="IPR004105">
    <property type="entry name" value="CheA-like_dim"/>
</dbReference>
<dbReference type="Gene3D" id="1.10.287.560">
    <property type="entry name" value="Histidine kinase CheA-like, homodimeric domain"/>
    <property type="match status" value="1"/>
</dbReference>
<dbReference type="SMART" id="SM01231">
    <property type="entry name" value="H-kinase_dim"/>
    <property type="match status" value="1"/>
</dbReference>
<dbReference type="CDD" id="cd17574">
    <property type="entry name" value="REC_OmpR"/>
    <property type="match status" value="1"/>
</dbReference>
<evidence type="ECO:0000313" key="14">
    <source>
        <dbReference type="EMBL" id="GAB0057168.1"/>
    </source>
</evidence>
<dbReference type="SMART" id="SM00073">
    <property type="entry name" value="HPT"/>
    <property type="match status" value="1"/>
</dbReference>
<evidence type="ECO:0000256" key="8">
    <source>
        <dbReference type="PROSITE-ProRule" id="PRU00169"/>
    </source>
</evidence>
<dbReference type="InterPro" id="IPR001789">
    <property type="entry name" value="Sig_transdc_resp-reg_receiver"/>
</dbReference>
<dbReference type="SMART" id="SM00448">
    <property type="entry name" value="REC"/>
    <property type="match status" value="1"/>
</dbReference>
<dbReference type="InterPro" id="IPR036061">
    <property type="entry name" value="CheW-like_dom_sf"/>
</dbReference>
<dbReference type="InterPro" id="IPR008207">
    <property type="entry name" value="Sig_transdc_His_kin_Hpt_dom"/>
</dbReference>
<dbReference type="Proteomes" id="UP001628193">
    <property type="component" value="Unassembled WGS sequence"/>
</dbReference>
<dbReference type="InterPro" id="IPR002545">
    <property type="entry name" value="CheW-lke_dom"/>
</dbReference>
<evidence type="ECO:0000256" key="5">
    <source>
        <dbReference type="ARBA" id="ARBA00022777"/>
    </source>
</evidence>
<feature type="domain" description="Histidine kinase" evidence="10">
    <location>
        <begin position="261"/>
        <end position="472"/>
    </location>
</feature>
<dbReference type="SMART" id="SM00387">
    <property type="entry name" value="HATPase_c"/>
    <property type="match status" value="1"/>
</dbReference>
<proteinExistence type="predicted"/>
<gene>
    <name evidence="14" type="primary">rcsC_40</name>
    <name evidence="14" type="ORF">SIID45300_01491</name>
</gene>
<dbReference type="SUPFAM" id="SSF55874">
    <property type="entry name" value="ATPase domain of HSP90 chaperone/DNA topoisomerase II/histidine kinase"/>
    <property type="match status" value="1"/>
</dbReference>
<evidence type="ECO:0000256" key="7">
    <source>
        <dbReference type="PROSITE-ProRule" id="PRU00110"/>
    </source>
</evidence>
<dbReference type="PROSITE" id="PS50851">
    <property type="entry name" value="CHEW"/>
    <property type="match status" value="1"/>
</dbReference>
<dbReference type="CDD" id="cd00088">
    <property type="entry name" value="HPT"/>
    <property type="match status" value="1"/>
</dbReference>
<dbReference type="EMBL" id="BAAFGK010000004">
    <property type="protein sequence ID" value="GAB0057168.1"/>
    <property type="molecule type" value="Genomic_DNA"/>
</dbReference>
<keyword evidence="4 14" id="KW-0808">Transferase</keyword>
<evidence type="ECO:0000256" key="6">
    <source>
        <dbReference type="ARBA" id="ARBA00023012"/>
    </source>
</evidence>
<reference evidence="14 15" key="1">
    <citation type="submission" date="2024-09" db="EMBL/GenBank/DDBJ databases">
        <title>Draft genome sequence of Candidatus Magnetaquicoccaceae bacterium FCR-1.</title>
        <authorList>
            <person name="Shimoshige H."/>
            <person name="Shimamura S."/>
            <person name="Taoka A."/>
            <person name="Kobayashi H."/>
            <person name="Maekawa T."/>
        </authorList>
    </citation>
    <scope>NUCLEOTIDE SEQUENCE [LARGE SCALE GENOMIC DNA]</scope>
    <source>
        <strain evidence="14 15">FCR-1</strain>
    </source>
</reference>
<dbReference type="PRINTS" id="PR00344">
    <property type="entry name" value="BCTRLSENSOR"/>
</dbReference>
<comment type="caution">
    <text evidence="14">The sequence shown here is derived from an EMBL/GenBank/DDBJ whole genome shotgun (WGS) entry which is preliminary data.</text>
</comment>
<evidence type="ECO:0000256" key="1">
    <source>
        <dbReference type="ARBA" id="ARBA00000085"/>
    </source>
</evidence>
<dbReference type="PROSITE" id="PS50894">
    <property type="entry name" value="HPT"/>
    <property type="match status" value="1"/>
</dbReference>
<dbReference type="InterPro" id="IPR005467">
    <property type="entry name" value="His_kinase_dom"/>
</dbReference>
<evidence type="ECO:0000259" key="10">
    <source>
        <dbReference type="PROSITE" id="PS50109"/>
    </source>
</evidence>
<protein>
    <recommendedName>
        <fullName evidence="2">histidine kinase</fullName>
        <ecNumber evidence="2">2.7.13.3</ecNumber>
    </recommendedName>
</protein>
<comment type="catalytic activity">
    <reaction evidence="1">
        <text>ATP + protein L-histidine = ADP + protein N-phospho-L-histidine.</text>
        <dbReference type="EC" id="2.7.13.3"/>
    </reaction>
</comment>
<dbReference type="Pfam" id="PF01584">
    <property type="entry name" value="CheW"/>
    <property type="match status" value="1"/>
</dbReference>
<dbReference type="Gene3D" id="1.20.120.160">
    <property type="entry name" value="HPT domain"/>
    <property type="match status" value="1"/>
</dbReference>
<feature type="compositionally biased region" description="Basic and acidic residues" evidence="9">
    <location>
        <begin position="185"/>
        <end position="199"/>
    </location>
</feature>
<evidence type="ECO:0000256" key="2">
    <source>
        <dbReference type="ARBA" id="ARBA00012438"/>
    </source>
</evidence>
<dbReference type="InterPro" id="IPR036641">
    <property type="entry name" value="HPT_dom_sf"/>
</dbReference>
<evidence type="ECO:0000256" key="3">
    <source>
        <dbReference type="ARBA" id="ARBA00022553"/>
    </source>
</evidence>
<dbReference type="PANTHER" id="PTHR43395">
    <property type="entry name" value="SENSOR HISTIDINE KINASE CHEA"/>
    <property type="match status" value="1"/>
</dbReference>
<keyword evidence="3 8" id="KW-0597">Phosphoprotein</keyword>
<dbReference type="InterPro" id="IPR004358">
    <property type="entry name" value="Sig_transdc_His_kin-like_C"/>
</dbReference>
<dbReference type="Pfam" id="PF02895">
    <property type="entry name" value="H-kinase_dim"/>
    <property type="match status" value="1"/>
</dbReference>
<dbReference type="InterPro" id="IPR003594">
    <property type="entry name" value="HATPase_dom"/>
</dbReference>
<accession>A0ABQ0C8E4</accession>
<feature type="modified residue" description="Phosphohistidine" evidence="7">
    <location>
        <position position="46"/>
    </location>
</feature>
<dbReference type="Gene3D" id="3.30.565.10">
    <property type="entry name" value="Histidine kinase-like ATPase, C-terminal domain"/>
    <property type="match status" value="1"/>
</dbReference>
<dbReference type="PROSITE" id="PS50109">
    <property type="entry name" value="HIS_KIN"/>
    <property type="match status" value="1"/>
</dbReference>
<keyword evidence="5 14" id="KW-0418">Kinase</keyword>
<dbReference type="SMART" id="SM00260">
    <property type="entry name" value="CheW"/>
    <property type="match status" value="1"/>
</dbReference>
<dbReference type="SUPFAM" id="SSF52172">
    <property type="entry name" value="CheY-like"/>
    <property type="match status" value="1"/>
</dbReference>